<reference evidence="3" key="1">
    <citation type="submission" date="2021-03" db="EMBL/GenBank/DDBJ databases">
        <title>Whole genome sequence of Jiella sp. CQZ9-1.</title>
        <authorList>
            <person name="Tuo L."/>
        </authorList>
    </citation>
    <scope>NUCLEOTIDE SEQUENCE</scope>
    <source>
        <strain evidence="3">CQZ9-1</strain>
    </source>
</reference>
<evidence type="ECO:0000256" key="2">
    <source>
        <dbReference type="SAM" id="Phobius"/>
    </source>
</evidence>
<evidence type="ECO:0000313" key="4">
    <source>
        <dbReference type="Proteomes" id="UP000664122"/>
    </source>
</evidence>
<dbReference type="Proteomes" id="UP000664122">
    <property type="component" value="Unassembled WGS sequence"/>
</dbReference>
<dbReference type="PANTHER" id="PTHR35335">
    <property type="entry name" value="UPF0716 PROTEIN FXSA"/>
    <property type="match status" value="1"/>
</dbReference>
<accession>A0A939JT03</accession>
<gene>
    <name evidence="3" type="primary">fxsA</name>
    <name evidence="3" type="ORF">J1C48_12915</name>
</gene>
<proteinExistence type="predicted"/>
<comment type="caution">
    <text evidence="3">The sequence shown here is derived from an EMBL/GenBank/DDBJ whole genome shotgun (WGS) entry which is preliminary data.</text>
</comment>
<organism evidence="3 4">
    <name type="scientific">Jiella flava</name>
    <dbReference type="NCBI Taxonomy" id="2816857"/>
    <lineage>
        <taxon>Bacteria</taxon>
        <taxon>Pseudomonadati</taxon>
        <taxon>Pseudomonadota</taxon>
        <taxon>Alphaproteobacteria</taxon>
        <taxon>Hyphomicrobiales</taxon>
        <taxon>Aurantimonadaceae</taxon>
        <taxon>Jiella</taxon>
    </lineage>
</organism>
<protein>
    <submittedName>
        <fullName evidence="3">Membrane protein FxsA</fullName>
    </submittedName>
</protein>
<dbReference type="EMBL" id="JAFMPP010000011">
    <property type="protein sequence ID" value="MBO0663483.1"/>
    <property type="molecule type" value="Genomic_DNA"/>
</dbReference>
<keyword evidence="2" id="KW-0812">Transmembrane</keyword>
<keyword evidence="4" id="KW-1185">Reference proteome</keyword>
<evidence type="ECO:0000256" key="1">
    <source>
        <dbReference type="SAM" id="MobiDB-lite"/>
    </source>
</evidence>
<feature type="transmembrane region" description="Helical" evidence="2">
    <location>
        <begin position="29"/>
        <end position="48"/>
    </location>
</feature>
<feature type="transmembrane region" description="Helical" evidence="2">
    <location>
        <begin position="77"/>
        <end position="102"/>
    </location>
</feature>
<feature type="compositionally biased region" description="Pro residues" evidence="1">
    <location>
        <begin position="174"/>
        <end position="183"/>
    </location>
</feature>
<dbReference type="AlphaFoldDB" id="A0A939JT03"/>
<dbReference type="GO" id="GO:0016020">
    <property type="term" value="C:membrane"/>
    <property type="evidence" value="ECO:0007669"/>
    <property type="project" value="InterPro"/>
</dbReference>
<feature type="region of interest" description="Disordered" evidence="1">
    <location>
        <begin position="127"/>
        <end position="183"/>
    </location>
</feature>
<sequence length="183" mass="19688">MPFALIPFFLLIIPAMEIAVFIVVGNLIGLWPTLALVVVTAMLGSLLLKRQGLSTLQRIQAEISTGHVPGRELVDGVMIMAAGLLLLTPGLVTDTIGFLLFVPGIRNVIRSSLSKRVVVMAQNHTARGFAGRPGEPRDGARQQAPDVVDLSGEDYHRQPDPSSPWHPSEDRGPNGPPPGRTLH</sequence>
<keyword evidence="2" id="KW-0472">Membrane</keyword>
<dbReference type="Pfam" id="PF04186">
    <property type="entry name" value="FxsA"/>
    <property type="match status" value="1"/>
</dbReference>
<dbReference type="InterPro" id="IPR007313">
    <property type="entry name" value="FxsA"/>
</dbReference>
<evidence type="ECO:0000313" key="3">
    <source>
        <dbReference type="EMBL" id="MBO0663483.1"/>
    </source>
</evidence>
<keyword evidence="2" id="KW-1133">Transmembrane helix</keyword>
<dbReference type="PANTHER" id="PTHR35335:SF1">
    <property type="entry name" value="UPF0716 PROTEIN FXSA"/>
    <property type="match status" value="1"/>
</dbReference>
<name>A0A939JT03_9HYPH</name>
<dbReference type="NCBIfam" id="NF008528">
    <property type="entry name" value="PRK11463.1-2"/>
    <property type="match status" value="1"/>
</dbReference>
<dbReference type="RefSeq" id="WP_207258274.1">
    <property type="nucleotide sequence ID" value="NZ_JAFMPP010000011.1"/>
</dbReference>